<evidence type="ECO:0000256" key="4">
    <source>
        <dbReference type="ARBA" id="ARBA00035174"/>
    </source>
</evidence>
<comment type="similarity">
    <text evidence="1 5">Belongs to the bacterial ribosomal protein bL28 family.</text>
</comment>
<dbReference type="Proteomes" id="UP000054396">
    <property type="component" value="Unassembled WGS sequence"/>
</dbReference>
<keyword evidence="3 5" id="KW-0687">Ribonucleoprotein</keyword>
<evidence type="ECO:0000256" key="5">
    <source>
        <dbReference type="HAMAP-Rule" id="MF_00373"/>
    </source>
</evidence>
<dbReference type="InterPro" id="IPR001383">
    <property type="entry name" value="Ribosomal_bL28_bact-type"/>
</dbReference>
<dbReference type="Pfam" id="PF00830">
    <property type="entry name" value="Ribosomal_L28"/>
    <property type="match status" value="1"/>
</dbReference>
<dbReference type="RefSeq" id="WP_058860141.1">
    <property type="nucleotide sequence ID" value="NZ_LPXO01000001.1"/>
</dbReference>
<keyword evidence="7" id="KW-1185">Reference proteome</keyword>
<dbReference type="InterPro" id="IPR026569">
    <property type="entry name" value="Ribosomal_bL28"/>
</dbReference>
<evidence type="ECO:0000256" key="1">
    <source>
        <dbReference type="ARBA" id="ARBA00008760"/>
    </source>
</evidence>
<dbReference type="GO" id="GO:0003735">
    <property type="term" value="F:structural constituent of ribosome"/>
    <property type="evidence" value="ECO:0007669"/>
    <property type="project" value="InterPro"/>
</dbReference>
<dbReference type="SUPFAM" id="SSF143800">
    <property type="entry name" value="L28p-like"/>
    <property type="match status" value="1"/>
</dbReference>
<evidence type="ECO:0000313" key="6">
    <source>
        <dbReference type="EMBL" id="KUF12191.1"/>
    </source>
</evidence>
<dbReference type="GO" id="GO:0022625">
    <property type="term" value="C:cytosolic large ribosomal subunit"/>
    <property type="evidence" value="ECO:0007669"/>
    <property type="project" value="TreeGrafter"/>
</dbReference>
<dbReference type="PANTHER" id="PTHR13528:SF2">
    <property type="entry name" value="LARGE RIBOSOMAL SUBUNIT PROTEIN BL28M"/>
    <property type="match status" value="1"/>
</dbReference>
<evidence type="ECO:0000313" key="7">
    <source>
        <dbReference type="Proteomes" id="UP000054396"/>
    </source>
</evidence>
<comment type="caution">
    <text evidence="6">The sequence shown here is derived from an EMBL/GenBank/DDBJ whole genome shotgun (WGS) entry which is preliminary data.</text>
</comment>
<protein>
    <recommendedName>
        <fullName evidence="4 5">Large ribosomal subunit protein bL28</fullName>
    </recommendedName>
</protein>
<accession>A0A0W7WNN2</accession>
<dbReference type="InterPro" id="IPR037147">
    <property type="entry name" value="Ribosomal_bL28_sf"/>
</dbReference>
<dbReference type="Gene3D" id="2.30.170.40">
    <property type="entry name" value="Ribosomal protein L28/L24"/>
    <property type="match status" value="1"/>
</dbReference>
<evidence type="ECO:0000256" key="3">
    <source>
        <dbReference type="ARBA" id="ARBA00023274"/>
    </source>
</evidence>
<dbReference type="STRING" id="1685382.AVJ23_00180"/>
<dbReference type="OrthoDB" id="9805609at2"/>
<dbReference type="AlphaFoldDB" id="A0A0W7WNN2"/>
<keyword evidence="2 5" id="KW-0689">Ribosomal protein</keyword>
<dbReference type="InterPro" id="IPR034704">
    <property type="entry name" value="Ribosomal_bL28/bL31-like_sf"/>
</dbReference>
<evidence type="ECO:0000256" key="2">
    <source>
        <dbReference type="ARBA" id="ARBA00022980"/>
    </source>
</evidence>
<dbReference type="GO" id="GO:0006412">
    <property type="term" value="P:translation"/>
    <property type="evidence" value="ECO:0007669"/>
    <property type="project" value="UniProtKB-UniRule"/>
</dbReference>
<gene>
    <name evidence="5" type="primary">rpmB</name>
    <name evidence="6" type="ORF">AVJ23_00180</name>
</gene>
<proteinExistence type="inferred from homology"/>
<dbReference type="EMBL" id="LPXO01000001">
    <property type="protein sequence ID" value="KUF12191.1"/>
    <property type="molecule type" value="Genomic_DNA"/>
</dbReference>
<name>A0A0W7WNN2_9RHOB</name>
<reference evidence="6 7" key="1">
    <citation type="submission" date="2015-12" db="EMBL/GenBank/DDBJ databases">
        <authorList>
            <person name="Shamseldin A."/>
            <person name="Moawad H."/>
            <person name="Abd El-Rahim W.M."/>
            <person name="Sadowsky M.J."/>
        </authorList>
    </citation>
    <scope>NUCLEOTIDE SEQUENCE [LARGE SCALE GENOMIC DNA]</scope>
    <source>
        <strain evidence="6 7">SJ5A-1</strain>
    </source>
</reference>
<dbReference type="PANTHER" id="PTHR13528">
    <property type="entry name" value="39S RIBOSOMAL PROTEIN L28, MITOCHONDRIAL"/>
    <property type="match status" value="1"/>
</dbReference>
<dbReference type="HAMAP" id="MF_00373">
    <property type="entry name" value="Ribosomal_bL28"/>
    <property type="match status" value="1"/>
</dbReference>
<dbReference type="NCBIfam" id="TIGR00009">
    <property type="entry name" value="L28"/>
    <property type="match status" value="1"/>
</dbReference>
<sequence length="95" mass="10370">MSRVCELTGKGPMVGNNVSHANNKTKRRYLPNLNDVTLQSEALGRGIKLRISASALRSVDHRGGLDKFLAKAKDAELSERALKVKKEIVKAQAEA</sequence>
<organism evidence="6 7">
    <name type="scientific">Pseudoponticoccus marisrubri</name>
    <dbReference type="NCBI Taxonomy" id="1685382"/>
    <lineage>
        <taxon>Bacteria</taxon>
        <taxon>Pseudomonadati</taxon>
        <taxon>Pseudomonadota</taxon>
        <taxon>Alphaproteobacteria</taxon>
        <taxon>Rhodobacterales</taxon>
        <taxon>Roseobacteraceae</taxon>
        <taxon>Pseudoponticoccus</taxon>
    </lineage>
</organism>